<feature type="compositionally biased region" description="Polar residues" evidence="1">
    <location>
        <begin position="158"/>
        <end position="177"/>
    </location>
</feature>
<dbReference type="InterPro" id="IPR018392">
    <property type="entry name" value="LysM"/>
</dbReference>
<organism evidence="3 4">
    <name type="scientific">Vagococcus luciliae</name>
    <dbReference type="NCBI Taxonomy" id="2920380"/>
    <lineage>
        <taxon>Bacteria</taxon>
        <taxon>Bacillati</taxon>
        <taxon>Bacillota</taxon>
        <taxon>Bacilli</taxon>
        <taxon>Lactobacillales</taxon>
        <taxon>Enterococcaceae</taxon>
        <taxon>Vagococcus</taxon>
    </lineage>
</organism>
<reference evidence="3" key="2">
    <citation type="submission" date="2022-08" db="EMBL/GenBank/DDBJ databases">
        <authorList>
            <person name="Poehlein A."/>
            <person name="Guzman J."/>
            <person name="Daniel R."/>
            <person name="Vilcinskas A."/>
        </authorList>
    </citation>
    <scope>NUCLEOTIDE SEQUENCE</scope>
    <source>
        <strain evidence="3">G314FT</strain>
    </source>
</reference>
<dbReference type="Gene3D" id="3.10.350.10">
    <property type="entry name" value="LysM domain"/>
    <property type="match status" value="1"/>
</dbReference>
<feature type="domain" description="LysM" evidence="2">
    <location>
        <begin position="52"/>
        <end position="96"/>
    </location>
</feature>
<dbReference type="Pfam" id="PF01476">
    <property type="entry name" value="LysM"/>
    <property type="match status" value="1"/>
</dbReference>
<feature type="compositionally biased region" description="Low complexity" evidence="1">
    <location>
        <begin position="188"/>
        <end position="202"/>
    </location>
</feature>
<feature type="compositionally biased region" description="Low complexity" evidence="1">
    <location>
        <begin position="427"/>
        <end position="437"/>
    </location>
</feature>
<accession>A0ABY5P1F3</accession>
<dbReference type="PROSITE" id="PS51782">
    <property type="entry name" value="LYSM"/>
    <property type="match status" value="1"/>
</dbReference>
<feature type="region of interest" description="Disordered" evidence="1">
    <location>
        <begin position="416"/>
        <end position="512"/>
    </location>
</feature>
<dbReference type="CDD" id="cd00118">
    <property type="entry name" value="LysM"/>
    <property type="match status" value="1"/>
</dbReference>
<reference evidence="3" key="1">
    <citation type="submission" date="2022-08" db="EMBL/GenBank/DDBJ databases">
        <title>Genome sequence of Vagococcus luciliae DSM 112651.</title>
        <authorList>
            <person name="Juan G."/>
            <person name="Anja P."/>
            <person name="Rolf D."/>
            <person name="Kampfer P."/>
            <person name="Vilcinskas A."/>
        </authorList>
    </citation>
    <scope>NUCLEOTIDE SEQUENCE</scope>
    <source>
        <strain evidence="3">G314FT</strain>
    </source>
</reference>
<dbReference type="EMBL" id="CP102451">
    <property type="protein sequence ID" value="UUV99639.1"/>
    <property type="molecule type" value="Genomic_DNA"/>
</dbReference>
<evidence type="ECO:0000256" key="1">
    <source>
        <dbReference type="SAM" id="MobiDB-lite"/>
    </source>
</evidence>
<evidence type="ECO:0000259" key="2">
    <source>
        <dbReference type="PROSITE" id="PS51782"/>
    </source>
</evidence>
<evidence type="ECO:0000313" key="4">
    <source>
        <dbReference type="Proteomes" id="UP001058273"/>
    </source>
</evidence>
<feature type="region of interest" description="Disordered" evidence="1">
    <location>
        <begin position="149"/>
        <end position="315"/>
    </location>
</feature>
<dbReference type="RefSeq" id="WP_257700819.1">
    <property type="nucleotide sequence ID" value="NZ_CP102451.1"/>
</dbReference>
<evidence type="ECO:0000313" key="3">
    <source>
        <dbReference type="EMBL" id="UUV99639.1"/>
    </source>
</evidence>
<keyword evidence="4" id="KW-1185">Reference proteome</keyword>
<feature type="compositionally biased region" description="Basic and acidic residues" evidence="1">
    <location>
        <begin position="416"/>
        <end position="426"/>
    </location>
</feature>
<dbReference type="InterPro" id="IPR036779">
    <property type="entry name" value="LysM_dom_sf"/>
</dbReference>
<feature type="compositionally biased region" description="Low complexity" evidence="1">
    <location>
        <begin position="211"/>
        <end position="221"/>
    </location>
</feature>
<gene>
    <name evidence="3" type="ORF">G314FT_18020</name>
</gene>
<name>A0ABY5P1F3_9ENTE</name>
<protein>
    <recommendedName>
        <fullName evidence="2">LysM domain-containing protein</fullName>
    </recommendedName>
</protein>
<dbReference type="SMART" id="SM00257">
    <property type="entry name" value="LysM"/>
    <property type="match status" value="1"/>
</dbReference>
<proteinExistence type="predicted"/>
<dbReference type="SUPFAM" id="SSF54106">
    <property type="entry name" value="LysM domain"/>
    <property type="match status" value="1"/>
</dbReference>
<dbReference type="Proteomes" id="UP001058273">
    <property type="component" value="Chromosome"/>
</dbReference>
<sequence length="647" mass="69481">MNKTLKKILFSSTVLTSVLIAGNAKTVNASTNEEWRARSVEEIKESIKQNIDVYTIIKGDTLSAISEASGITIDDLVAWNNIANRDLIYAGNTLIFHANGTVTDTNGNSFTLSEESKAGRAEVKAQTQASNVQTQEKETVNQAVNQQATQGNTNQTTDQKPAQDTGVEQSVTPSKPGNSGVGNDTEKPVVPVLPVNPVVPETPEQPEKPELPVTPELPEVPGAGGETGGETEKPEQPGTGGETGGEIEKPEQPGTGGETGGETEKPEQPGTGGETGGETEKPEQPGTGGETSGETEKPEQPGTGGETGGNTENPVWVPEQVIPEEGHWEDGVKEVWVPNIVTIVDKPAYTETMTYTLIRFNDDGAEFKITAHISTPEGQAQADLVDAHQEMLMDQGFFGSYTTRDVTEEVTHPAVTHTEDHGHYENVPDPDNPVWVVDKPEQVIPGHWSDQPGDGSETEKPENPEQPGTGGETGGETENPEQPGTGGETGGETENPEQPGTGGETGGNTENPVWVPEQVIPEEGHWEDGVKEVWVPNIVTIVDKPAYTETMTYTLITFAADGKQFKLTAHIDTPEGQAQYEEVLDHSDWLDEQGLPNNYSTQDITDTITHPAVTHTEDHGHYENVPDPDNPVWVVDVPEQVIPGHWA</sequence>